<protein>
    <submittedName>
        <fullName evidence="1">Uncharacterized protein</fullName>
    </submittedName>
</protein>
<reference evidence="1" key="1">
    <citation type="submission" date="2014-05" db="EMBL/GenBank/DDBJ databases">
        <authorList>
            <person name="Chronopoulou M."/>
        </authorList>
    </citation>
    <scope>NUCLEOTIDE SEQUENCE</scope>
    <source>
        <tissue evidence="1">Whole organism</tissue>
    </source>
</reference>
<feature type="non-terminal residue" evidence="1">
    <location>
        <position position="40"/>
    </location>
</feature>
<name>A0A0K2TK12_LEPSM</name>
<organism evidence="1">
    <name type="scientific">Lepeophtheirus salmonis</name>
    <name type="common">Salmon louse</name>
    <name type="synonym">Caligus salmonis</name>
    <dbReference type="NCBI Taxonomy" id="72036"/>
    <lineage>
        <taxon>Eukaryota</taxon>
        <taxon>Metazoa</taxon>
        <taxon>Ecdysozoa</taxon>
        <taxon>Arthropoda</taxon>
        <taxon>Crustacea</taxon>
        <taxon>Multicrustacea</taxon>
        <taxon>Hexanauplia</taxon>
        <taxon>Copepoda</taxon>
        <taxon>Siphonostomatoida</taxon>
        <taxon>Caligidae</taxon>
        <taxon>Lepeophtheirus</taxon>
    </lineage>
</organism>
<dbReference type="EMBL" id="HACA01008626">
    <property type="protein sequence ID" value="CDW25987.1"/>
    <property type="molecule type" value="Transcribed_RNA"/>
</dbReference>
<dbReference type="AlphaFoldDB" id="A0A0K2TK12"/>
<sequence>MVLGHSGKKQCCNISPLFFLGYDNKLLYFKFNVHKKRRLW</sequence>
<accession>A0A0K2TK12</accession>
<proteinExistence type="predicted"/>
<evidence type="ECO:0000313" key="1">
    <source>
        <dbReference type="EMBL" id="CDW25987.1"/>
    </source>
</evidence>